<comment type="caution">
    <text evidence="2">The sequence shown here is derived from an EMBL/GenBank/DDBJ whole genome shotgun (WGS) entry which is preliminary data.</text>
</comment>
<accession>A0ABR1S5S3</accession>
<evidence type="ECO:0000313" key="2">
    <source>
        <dbReference type="EMBL" id="KAK8027126.1"/>
    </source>
</evidence>
<keyword evidence="3" id="KW-1185">Reference proteome</keyword>
<dbReference type="Proteomes" id="UP001396898">
    <property type="component" value="Unassembled WGS sequence"/>
</dbReference>
<feature type="compositionally biased region" description="Acidic residues" evidence="1">
    <location>
        <begin position="38"/>
        <end position="53"/>
    </location>
</feature>
<name>A0ABR1S5S3_9PEZI</name>
<dbReference type="EMBL" id="JAQQWI010000007">
    <property type="protein sequence ID" value="KAK8027126.1"/>
    <property type="molecule type" value="Genomic_DNA"/>
</dbReference>
<evidence type="ECO:0000313" key="3">
    <source>
        <dbReference type="Proteomes" id="UP001396898"/>
    </source>
</evidence>
<proteinExistence type="predicted"/>
<feature type="region of interest" description="Disordered" evidence="1">
    <location>
        <begin position="220"/>
        <end position="240"/>
    </location>
</feature>
<reference evidence="2 3" key="1">
    <citation type="submission" date="2023-01" db="EMBL/GenBank/DDBJ databases">
        <title>Analysis of 21 Apiospora genomes using comparative genomics revels a genus with tremendous synthesis potential of carbohydrate active enzymes and secondary metabolites.</title>
        <authorList>
            <person name="Sorensen T."/>
        </authorList>
    </citation>
    <scope>NUCLEOTIDE SEQUENCE [LARGE SCALE GENOMIC DNA]</scope>
    <source>
        <strain evidence="2 3">CBS 20057</strain>
    </source>
</reference>
<protein>
    <submittedName>
        <fullName evidence="2">Uncharacterized protein</fullName>
    </submittedName>
</protein>
<gene>
    <name evidence="2" type="ORF">PG991_004182</name>
</gene>
<evidence type="ECO:0000256" key="1">
    <source>
        <dbReference type="SAM" id="MobiDB-lite"/>
    </source>
</evidence>
<sequence length="255" mass="28386">MSSYIRRIISMRDADGPRKKPLVSSKEYAMACPPQLYDDSESDDADDEYETGDEYLLISSPDTQSDESEGSDTDRDVGASKGDSGILDIIEDYFSKPTVPLYQRFDDIVLESSEAEEDAPPVVKFDPAIRVDTAVKGGVSDVSQDRDIIVDHDLQVLEQSISLREGVFALQQQDEDAGDDTDDWEIASVCCCDSWAFELEVAEEDHAAREEERLAVAKVRCSDQTSRISPGPAQNDRRRDRKVAFAVRPNVFGED</sequence>
<organism evidence="2 3">
    <name type="scientific">Apiospora marii</name>
    <dbReference type="NCBI Taxonomy" id="335849"/>
    <lineage>
        <taxon>Eukaryota</taxon>
        <taxon>Fungi</taxon>
        <taxon>Dikarya</taxon>
        <taxon>Ascomycota</taxon>
        <taxon>Pezizomycotina</taxon>
        <taxon>Sordariomycetes</taxon>
        <taxon>Xylariomycetidae</taxon>
        <taxon>Amphisphaeriales</taxon>
        <taxon>Apiosporaceae</taxon>
        <taxon>Apiospora</taxon>
    </lineage>
</organism>
<feature type="region of interest" description="Disordered" evidence="1">
    <location>
        <begin position="1"/>
        <end position="82"/>
    </location>
</feature>